<dbReference type="AlphaFoldDB" id="A0A0L0FKW6"/>
<dbReference type="GeneID" id="25910610"/>
<accession>A0A0L0FKW6</accession>
<gene>
    <name evidence="1" type="ORF">SARC_10106</name>
</gene>
<evidence type="ECO:0000313" key="1">
    <source>
        <dbReference type="EMBL" id="KNC77432.1"/>
    </source>
</evidence>
<name>A0A0L0FKW6_9EUKA</name>
<dbReference type="RefSeq" id="XP_014151334.1">
    <property type="nucleotide sequence ID" value="XM_014295859.1"/>
</dbReference>
<sequence>MEVISRKLSATMWGTKRSAKKQVVSKANLDGLIAIDIDGNDANTLTHLRAQQSDSGISNPVNAADKSLYKDDLVPETETDSGYEVSDISSEHKALGRKISAREKFGSPLSCSFTLCSYSPLPGVQHCGKHIHLDPNW</sequence>
<dbReference type="EMBL" id="KQ242734">
    <property type="protein sequence ID" value="KNC77432.1"/>
    <property type="molecule type" value="Genomic_DNA"/>
</dbReference>
<reference evidence="1 2" key="1">
    <citation type="submission" date="2011-02" db="EMBL/GenBank/DDBJ databases">
        <title>The Genome Sequence of Sphaeroforma arctica JP610.</title>
        <authorList>
            <consortium name="The Broad Institute Genome Sequencing Platform"/>
            <person name="Russ C."/>
            <person name="Cuomo C."/>
            <person name="Young S.K."/>
            <person name="Zeng Q."/>
            <person name="Gargeya S."/>
            <person name="Alvarado L."/>
            <person name="Berlin A."/>
            <person name="Chapman S.B."/>
            <person name="Chen Z."/>
            <person name="Freedman E."/>
            <person name="Gellesch M."/>
            <person name="Goldberg J."/>
            <person name="Griggs A."/>
            <person name="Gujja S."/>
            <person name="Heilman E."/>
            <person name="Heiman D."/>
            <person name="Howarth C."/>
            <person name="Mehta T."/>
            <person name="Neiman D."/>
            <person name="Pearson M."/>
            <person name="Roberts A."/>
            <person name="Saif S."/>
            <person name="Shea T."/>
            <person name="Shenoy N."/>
            <person name="Sisk P."/>
            <person name="Stolte C."/>
            <person name="Sykes S."/>
            <person name="White J."/>
            <person name="Yandava C."/>
            <person name="Burger G."/>
            <person name="Gray M.W."/>
            <person name="Holland P.W.H."/>
            <person name="King N."/>
            <person name="Lang F.B.F."/>
            <person name="Roger A.J."/>
            <person name="Ruiz-Trillo I."/>
            <person name="Haas B."/>
            <person name="Nusbaum C."/>
            <person name="Birren B."/>
        </authorList>
    </citation>
    <scope>NUCLEOTIDE SEQUENCE [LARGE SCALE GENOMIC DNA]</scope>
    <source>
        <strain evidence="1 2">JP610</strain>
    </source>
</reference>
<organism evidence="1 2">
    <name type="scientific">Sphaeroforma arctica JP610</name>
    <dbReference type="NCBI Taxonomy" id="667725"/>
    <lineage>
        <taxon>Eukaryota</taxon>
        <taxon>Ichthyosporea</taxon>
        <taxon>Ichthyophonida</taxon>
        <taxon>Sphaeroforma</taxon>
    </lineage>
</organism>
<proteinExistence type="predicted"/>
<evidence type="ECO:0000313" key="2">
    <source>
        <dbReference type="Proteomes" id="UP000054560"/>
    </source>
</evidence>
<protein>
    <submittedName>
        <fullName evidence="1">Uncharacterized protein</fullName>
    </submittedName>
</protein>
<keyword evidence="2" id="KW-1185">Reference proteome</keyword>
<dbReference type="Proteomes" id="UP000054560">
    <property type="component" value="Unassembled WGS sequence"/>
</dbReference>